<dbReference type="InterPro" id="IPR004714">
    <property type="entry name" value="Cyt_oxidase_maturation_cbb3"/>
</dbReference>
<protein>
    <submittedName>
        <fullName evidence="2">Cbb3-type cytochrome oxidase assembly protein CcoS</fullName>
    </submittedName>
</protein>
<dbReference type="RefSeq" id="WP_367967970.1">
    <property type="nucleotide sequence ID" value="NZ_JBAKFI010000005.1"/>
</dbReference>
<feature type="region of interest" description="Disordered" evidence="1">
    <location>
        <begin position="44"/>
        <end position="76"/>
    </location>
</feature>
<dbReference type="PANTHER" id="PTHR41532:SF1">
    <property type="entry name" value="FIXS PROTEIN"/>
    <property type="match status" value="1"/>
</dbReference>
<sequence length="76" mass="8327">MNILFILIPLGVMLLGVAVAAFIWAIGNGQYDDLDSPAWRILLDDDRRPPDQTDRAGDAPPADPDNPSRKDGEPEQ</sequence>
<gene>
    <name evidence="2" type="primary">ccoS</name>
    <name evidence="2" type="ORF">V6X64_09950</name>
</gene>
<evidence type="ECO:0000256" key="1">
    <source>
        <dbReference type="SAM" id="MobiDB-lite"/>
    </source>
</evidence>
<dbReference type="Proteomes" id="UP001556653">
    <property type="component" value="Unassembled WGS sequence"/>
</dbReference>
<dbReference type="Pfam" id="PF03597">
    <property type="entry name" value="FixS"/>
    <property type="match status" value="1"/>
</dbReference>
<feature type="compositionally biased region" description="Basic and acidic residues" evidence="1">
    <location>
        <begin position="66"/>
        <end position="76"/>
    </location>
</feature>
<comment type="caution">
    <text evidence="2">The sequence shown here is derived from an EMBL/GenBank/DDBJ whole genome shotgun (WGS) entry which is preliminary data.</text>
</comment>
<proteinExistence type="predicted"/>
<feature type="compositionally biased region" description="Basic and acidic residues" evidence="1">
    <location>
        <begin position="44"/>
        <end position="57"/>
    </location>
</feature>
<organism evidence="2 3">
    <name type="scientific">Spiribacter onubensis</name>
    <dbReference type="NCBI Taxonomy" id="3122420"/>
    <lineage>
        <taxon>Bacteria</taxon>
        <taxon>Pseudomonadati</taxon>
        <taxon>Pseudomonadota</taxon>
        <taxon>Gammaproteobacteria</taxon>
        <taxon>Chromatiales</taxon>
        <taxon>Ectothiorhodospiraceae</taxon>
        <taxon>Spiribacter</taxon>
    </lineage>
</organism>
<keyword evidence="3" id="KW-1185">Reference proteome</keyword>
<dbReference type="NCBIfam" id="TIGR00847">
    <property type="entry name" value="ccoS"/>
    <property type="match status" value="1"/>
</dbReference>
<evidence type="ECO:0000313" key="2">
    <source>
        <dbReference type="EMBL" id="MEX0387306.1"/>
    </source>
</evidence>
<dbReference type="PANTHER" id="PTHR41532">
    <property type="entry name" value="FIXS PROTEIN"/>
    <property type="match status" value="1"/>
</dbReference>
<dbReference type="EMBL" id="JBAKFJ010000002">
    <property type="protein sequence ID" value="MEX0387306.1"/>
    <property type="molecule type" value="Genomic_DNA"/>
</dbReference>
<reference evidence="2 3" key="1">
    <citation type="submission" date="2024-02" db="EMBL/GenBank/DDBJ databases">
        <title>New especies of Spiribacter isolated from saline water.</title>
        <authorList>
            <person name="Leon M.J."/>
            <person name="De La Haba R."/>
            <person name="Sanchez-Porro C."/>
            <person name="Ventosa A."/>
        </authorList>
    </citation>
    <scope>NUCLEOTIDE SEQUENCE [LARGE SCALE GENOMIC DNA]</scope>
    <source>
        <strain evidence="3">ag22IC4-227</strain>
    </source>
</reference>
<name>A0ABV3SAY7_9GAMM</name>
<evidence type="ECO:0000313" key="3">
    <source>
        <dbReference type="Proteomes" id="UP001556653"/>
    </source>
</evidence>
<accession>A0ABV3SAY7</accession>